<feature type="compositionally biased region" description="Acidic residues" evidence="1">
    <location>
        <begin position="61"/>
        <end position="70"/>
    </location>
</feature>
<dbReference type="Proteomes" id="UP001634393">
    <property type="component" value="Unassembled WGS sequence"/>
</dbReference>
<dbReference type="InterPro" id="IPR011009">
    <property type="entry name" value="Kinase-like_dom_sf"/>
</dbReference>
<comment type="caution">
    <text evidence="3">The sequence shown here is derived from an EMBL/GenBank/DDBJ whole genome shotgun (WGS) entry which is preliminary data.</text>
</comment>
<dbReference type="Gene3D" id="1.10.510.10">
    <property type="entry name" value="Transferase(Phosphotransferase) domain 1"/>
    <property type="match status" value="1"/>
</dbReference>
<accession>A0ABD3U9Q5</accession>
<feature type="domain" description="Protein kinase" evidence="2">
    <location>
        <begin position="1"/>
        <end position="70"/>
    </location>
</feature>
<dbReference type="InterPro" id="IPR000719">
    <property type="entry name" value="Prot_kinase_dom"/>
</dbReference>
<evidence type="ECO:0000259" key="2">
    <source>
        <dbReference type="PROSITE" id="PS50011"/>
    </source>
</evidence>
<feature type="compositionally biased region" description="Basic and acidic residues" evidence="1">
    <location>
        <begin position="51"/>
        <end position="60"/>
    </location>
</feature>
<keyword evidence="4" id="KW-1185">Reference proteome</keyword>
<evidence type="ECO:0000313" key="4">
    <source>
        <dbReference type="Proteomes" id="UP001634393"/>
    </source>
</evidence>
<dbReference type="EMBL" id="JBJXBP010000002">
    <property type="protein sequence ID" value="KAL3845047.1"/>
    <property type="molecule type" value="Genomic_DNA"/>
</dbReference>
<proteinExistence type="predicted"/>
<evidence type="ECO:0000256" key="1">
    <source>
        <dbReference type="SAM" id="MobiDB-lite"/>
    </source>
</evidence>
<sequence>MLYSNFNAILGDFGLVRALENEKTSHAEVDGLIRYIAPECFHANIATQQDERSLEAKDDRMDDEFVVEET</sequence>
<protein>
    <recommendedName>
        <fullName evidence="2">Protein kinase domain-containing protein</fullName>
    </recommendedName>
</protein>
<reference evidence="3 4" key="1">
    <citation type="submission" date="2024-12" db="EMBL/GenBank/DDBJ databases">
        <title>The unique morphological basis and parallel evolutionary history of personate flowers in Penstemon.</title>
        <authorList>
            <person name="Depatie T.H."/>
            <person name="Wessinger C.A."/>
        </authorList>
    </citation>
    <scope>NUCLEOTIDE SEQUENCE [LARGE SCALE GENOMIC DNA]</scope>
    <source>
        <strain evidence="3">WTNN_2</strain>
        <tissue evidence="3">Leaf</tissue>
    </source>
</reference>
<feature type="region of interest" description="Disordered" evidence="1">
    <location>
        <begin position="51"/>
        <end position="70"/>
    </location>
</feature>
<dbReference type="SUPFAM" id="SSF56112">
    <property type="entry name" value="Protein kinase-like (PK-like)"/>
    <property type="match status" value="1"/>
</dbReference>
<dbReference type="AlphaFoldDB" id="A0ABD3U9Q5"/>
<evidence type="ECO:0000313" key="3">
    <source>
        <dbReference type="EMBL" id="KAL3845047.1"/>
    </source>
</evidence>
<organism evidence="3 4">
    <name type="scientific">Penstemon smallii</name>
    <dbReference type="NCBI Taxonomy" id="265156"/>
    <lineage>
        <taxon>Eukaryota</taxon>
        <taxon>Viridiplantae</taxon>
        <taxon>Streptophyta</taxon>
        <taxon>Embryophyta</taxon>
        <taxon>Tracheophyta</taxon>
        <taxon>Spermatophyta</taxon>
        <taxon>Magnoliopsida</taxon>
        <taxon>eudicotyledons</taxon>
        <taxon>Gunneridae</taxon>
        <taxon>Pentapetalae</taxon>
        <taxon>asterids</taxon>
        <taxon>lamiids</taxon>
        <taxon>Lamiales</taxon>
        <taxon>Plantaginaceae</taxon>
        <taxon>Cheloneae</taxon>
        <taxon>Penstemon</taxon>
    </lineage>
</organism>
<dbReference type="PROSITE" id="PS50011">
    <property type="entry name" value="PROTEIN_KINASE_DOM"/>
    <property type="match status" value="1"/>
</dbReference>
<gene>
    <name evidence="3" type="ORF">ACJIZ3_002450</name>
</gene>
<name>A0ABD3U9Q5_9LAMI</name>